<evidence type="ECO:0000313" key="3">
    <source>
        <dbReference type="Proteomes" id="UP001567538"/>
    </source>
</evidence>
<dbReference type="PANTHER" id="PTHR35300:SF4">
    <property type="entry name" value="HISTONE ACETYLTRANSFERASE"/>
    <property type="match status" value="1"/>
</dbReference>
<dbReference type="PANTHER" id="PTHR35300">
    <property type="entry name" value="COACTIVATOR CBP, KIX DOMAIN-CONTAINING PROTEIN-RELATED"/>
    <property type="match status" value="1"/>
</dbReference>
<reference evidence="2 3" key="1">
    <citation type="submission" date="2024-06" db="EMBL/GenBank/DDBJ databases">
        <title>A chromosome level genome sequence of Diviner's sage (Salvia divinorum).</title>
        <authorList>
            <person name="Ford S.A."/>
            <person name="Ro D.-K."/>
            <person name="Ness R.W."/>
            <person name="Phillips M.A."/>
        </authorList>
    </citation>
    <scope>NUCLEOTIDE SEQUENCE [LARGE SCALE GENOMIC DNA]</scope>
    <source>
        <strain evidence="2">SAF-2024a</strain>
        <tissue evidence="2">Leaf</tissue>
    </source>
</reference>
<dbReference type="Gene3D" id="1.10.246.20">
    <property type="entry name" value="Coactivator CBP, KIX domain"/>
    <property type="match status" value="1"/>
</dbReference>
<evidence type="ECO:0008006" key="4">
    <source>
        <dbReference type="Google" id="ProtNLM"/>
    </source>
</evidence>
<protein>
    <recommendedName>
        <fullName evidence="4">Histone acetyltransferase</fullName>
    </recommendedName>
</protein>
<dbReference type="Proteomes" id="UP001567538">
    <property type="component" value="Unassembled WGS sequence"/>
</dbReference>
<proteinExistence type="predicted"/>
<organism evidence="2 3">
    <name type="scientific">Salvia divinorum</name>
    <name type="common">Maria pastora</name>
    <name type="synonym">Diviner's sage</name>
    <dbReference type="NCBI Taxonomy" id="28513"/>
    <lineage>
        <taxon>Eukaryota</taxon>
        <taxon>Viridiplantae</taxon>
        <taxon>Streptophyta</taxon>
        <taxon>Embryophyta</taxon>
        <taxon>Tracheophyta</taxon>
        <taxon>Spermatophyta</taxon>
        <taxon>Magnoliopsida</taxon>
        <taxon>eudicotyledons</taxon>
        <taxon>Gunneridae</taxon>
        <taxon>Pentapetalae</taxon>
        <taxon>asterids</taxon>
        <taxon>lamiids</taxon>
        <taxon>Lamiales</taxon>
        <taxon>Lamiaceae</taxon>
        <taxon>Nepetoideae</taxon>
        <taxon>Mentheae</taxon>
        <taxon>Salviinae</taxon>
        <taxon>Salvia</taxon>
        <taxon>Salvia subgen. Calosphace</taxon>
    </lineage>
</organism>
<sequence>MPRPGPRPYECVRRAWHSERHQPMRGLVIQQIFRLVHDNHSAATKKNKEWQEKLPIVVLKAEEIMYSKANSEAEYSNVETLWDRVNDAVDTIIRKDESTETGELLPPCVEAALNLGCVPVRASRSQRHNNPRTYLRPSYEECNNSMSSRFLNDNVNERNPDLLPTQTTSSSMLKMPQHVDSSRLVWESNKPVIPNRTNQHHSASSFDTKKLHCVGNRNCVEVERSNASLSRSSVYPLYYGRTFKPEVRQLGFHEAQKSDSVIIGVPVFSSPAEPAAEVSCLQNLFPYGEDKFFGKRACELASKDSKGKGPQAGFDLSLRLGLFSDSNSSREKGSGFVTDSLGRRLSSYEGLPVEKEFPFFPMEPAHYTTWLNRSMQNEESESLNADLVSRKRRLSVSGDLGNDQFFWSQDSTNHFAGQMRRPGM</sequence>
<name>A0ABD1FHG4_SALDI</name>
<comment type="caution">
    <text evidence="2">The sequence shown here is derived from an EMBL/GenBank/DDBJ whole genome shotgun (WGS) entry which is preliminary data.</text>
</comment>
<accession>A0ABD1FHG4</accession>
<dbReference type="InterPro" id="IPR036529">
    <property type="entry name" value="KIX_dom_sf"/>
</dbReference>
<evidence type="ECO:0000256" key="1">
    <source>
        <dbReference type="ARBA" id="ARBA00023242"/>
    </source>
</evidence>
<gene>
    <name evidence="2" type="ORF">AAHA92_33978</name>
</gene>
<evidence type="ECO:0000313" key="2">
    <source>
        <dbReference type="EMBL" id="KAL1531283.1"/>
    </source>
</evidence>
<keyword evidence="1" id="KW-0539">Nucleus</keyword>
<keyword evidence="3" id="KW-1185">Reference proteome</keyword>
<dbReference type="EMBL" id="JBEAFC010000015">
    <property type="protein sequence ID" value="KAL1531283.1"/>
    <property type="molecule type" value="Genomic_DNA"/>
</dbReference>
<dbReference type="AlphaFoldDB" id="A0ABD1FHG4"/>